<comment type="caution">
    <text evidence="2">The sequence shown here is derived from an EMBL/GenBank/DDBJ whole genome shotgun (WGS) entry which is preliminary data.</text>
</comment>
<accession>A0A9Q0EUB8</accession>
<protein>
    <submittedName>
        <fullName evidence="2">Uncharacterized protein</fullName>
    </submittedName>
</protein>
<name>A0A9Q0EUB8_9TELE</name>
<sequence>MIKVGSQIRFRRNPPESPKTRSLFCLSEDGERCAVGLLLETETDGEKGPLDAVTMVTMSVPTTTSTFNHPMMSWS</sequence>
<keyword evidence="3" id="KW-1185">Reference proteome</keyword>
<organism evidence="2 3">
    <name type="scientific">Muraenolepis orangiensis</name>
    <name type="common">Patagonian moray cod</name>
    <dbReference type="NCBI Taxonomy" id="630683"/>
    <lineage>
        <taxon>Eukaryota</taxon>
        <taxon>Metazoa</taxon>
        <taxon>Chordata</taxon>
        <taxon>Craniata</taxon>
        <taxon>Vertebrata</taxon>
        <taxon>Euteleostomi</taxon>
        <taxon>Actinopterygii</taxon>
        <taxon>Neopterygii</taxon>
        <taxon>Teleostei</taxon>
        <taxon>Neoteleostei</taxon>
        <taxon>Acanthomorphata</taxon>
        <taxon>Zeiogadaria</taxon>
        <taxon>Gadariae</taxon>
        <taxon>Gadiformes</taxon>
        <taxon>Muraenolepidoidei</taxon>
        <taxon>Muraenolepididae</taxon>
        <taxon>Muraenolepis</taxon>
    </lineage>
</organism>
<gene>
    <name evidence="2" type="ORF">NHX12_021777</name>
</gene>
<evidence type="ECO:0000256" key="1">
    <source>
        <dbReference type="SAM" id="MobiDB-lite"/>
    </source>
</evidence>
<dbReference type="EMBL" id="JANIIK010000037">
    <property type="protein sequence ID" value="KAJ3611763.1"/>
    <property type="molecule type" value="Genomic_DNA"/>
</dbReference>
<dbReference type="Proteomes" id="UP001148018">
    <property type="component" value="Unassembled WGS sequence"/>
</dbReference>
<evidence type="ECO:0000313" key="3">
    <source>
        <dbReference type="Proteomes" id="UP001148018"/>
    </source>
</evidence>
<reference evidence="2" key="1">
    <citation type="submission" date="2022-07" db="EMBL/GenBank/DDBJ databases">
        <title>Chromosome-level genome of Muraenolepis orangiensis.</title>
        <authorList>
            <person name="Kim J."/>
        </authorList>
    </citation>
    <scope>NUCLEOTIDE SEQUENCE</scope>
    <source>
        <strain evidence="2">KU_S4_2022</strain>
        <tissue evidence="2">Muscle</tissue>
    </source>
</reference>
<dbReference type="AlphaFoldDB" id="A0A9Q0EUB8"/>
<feature type="region of interest" description="Disordered" evidence="1">
    <location>
        <begin position="1"/>
        <end position="22"/>
    </location>
</feature>
<proteinExistence type="predicted"/>
<feature type="non-terminal residue" evidence="2">
    <location>
        <position position="75"/>
    </location>
</feature>
<evidence type="ECO:0000313" key="2">
    <source>
        <dbReference type="EMBL" id="KAJ3611763.1"/>
    </source>
</evidence>